<evidence type="ECO:0000256" key="4">
    <source>
        <dbReference type="ARBA" id="ARBA00015099"/>
    </source>
</evidence>
<comment type="catalytic activity">
    <reaction evidence="18">
        <text>Zn(2+)(in) + H(+)(out) = Zn(2+)(out) + H(+)(in)</text>
        <dbReference type="Rhea" id="RHEA:28839"/>
        <dbReference type="ChEBI" id="CHEBI:15378"/>
        <dbReference type="ChEBI" id="CHEBI:29105"/>
    </reaction>
</comment>
<evidence type="ECO:0000313" key="22">
    <source>
        <dbReference type="Proteomes" id="UP000314986"/>
    </source>
</evidence>
<comment type="subcellular location">
    <subcellularLocation>
        <location evidence="1">Late endosome membrane</location>
        <topology evidence="1">Multi-pass membrane protein</topology>
    </subcellularLocation>
    <subcellularLocation>
        <location evidence="2">Lysosome membrane</location>
        <topology evidence="2">Multi-pass membrane protein</topology>
    </subcellularLocation>
</comment>
<feature type="transmembrane region" description="Helical" evidence="20">
    <location>
        <begin position="330"/>
        <end position="355"/>
    </location>
</feature>
<organism evidence="21 22">
    <name type="scientific">Callorhinchus milii</name>
    <name type="common">Ghost shark</name>
    <dbReference type="NCBI Taxonomy" id="7868"/>
    <lineage>
        <taxon>Eukaryota</taxon>
        <taxon>Metazoa</taxon>
        <taxon>Chordata</taxon>
        <taxon>Craniata</taxon>
        <taxon>Vertebrata</taxon>
        <taxon>Chondrichthyes</taxon>
        <taxon>Holocephali</taxon>
        <taxon>Chimaeriformes</taxon>
        <taxon>Callorhinchidae</taxon>
        <taxon>Callorhinchus</taxon>
    </lineage>
</organism>
<feature type="transmembrane region" description="Helical" evidence="20">
    <location>
        <begin position="175"/>
        <end position="199"/>
    </location>
</feature>
<dbReference type="GO" id="GO:0005381">
    <property type="term" value="F:iron ion transmembrane transporter activity"/>
    <property type="evidence" value="ECO:0007669"/>
    <property type="project" value="TreeGrafter"/>
</dbReference>
<reference evidence="22" key="2">
    <citation type="journal article" date="2007" name="PLoS Biol.">
        <title>Survey sequencing and comparative analysis of the elephant shark (Callorhinchus milii) genome.</title>
        <authorList>
            <person name="Venkatesh B."/>
            <person name="Kirkness E.F."/>
            <person name="Loh Y.H."/>
            <person name="Halpern A.L."/>
            <person name="Lee A.P."/>
            <person name="Johnson J."/>
            <person name="Dandona N."/>
            <person name="Viswanathan L.D."/>
            <person name="Tay A."/>
            <person name="Venter J.C."/>
            <person name="Strausberg R.L."/>
            <person name="Brenner S."/>
        </authorList>
    </citation>
    <scope>NUCLEOTIDE SEQUENCE [LARGE SCALE GENOMIC DNA]</scope>
</reference>
<evidence type="ECO:0000256" key="3">
    <source>
        <dbReference type="ARBA" id="ARBA00006670"/>
    </source>
</evidence>
<keyword evidence="14" id="KW-0458">Lysosome</keyword>
<dbReference type="PANTHER" id="PTHR11706">
    <property type="entry name" value="SOLUTE CARRIER PROTEIN FAMILY 11 MEMBER"/>
    <property type="match status" value="1"/>
</dbReference>
<dbReference type="GeneTree" id="ENSGT00940000160799"/>
<evidence type="ECO:0000256" key="16">
    <source>
        <dbReference type="ARBA" id="ARBA00035584"/>
    </source>
</evidence>
<feature type="transmembrane region" description="Helical" evidence="20">
    <location>
        <begin position="29"/>
        <end position="55"/>
    </location>
</feature>
<evidence type="ECO:0000313" key="21">
    <source>
        <dbReference type="Ensembl" id="ENSCMIP00000008637.1"/>
    </source>
</evidence>
<evidence type="ECO:0000256" key="20">
    <source>
        <dbReference type="SAM" id="Phobius"/>
    </source>
</evidence>
<evidence type="ECO:0000256" key="18">
    <source>
        <dbReference type="ARBA" id="ARBA00047695"/>
    </source>
</evidence>
<keyword evidence="12 20" id="KW-0472">Membrane</keyword>
<dbReference type="InterPro" id="IPR001046">
    <property type="entry name" value="NRAMP_fam"/>
</dbReference>
<name>A0A4W3H0F2_CALMI</name>
<keyword evidence="13" id="KW-0325">Glycoprotein</keyword>
<protein>
    <recommendedName>
        <fullName evidence="4">Natural resistance-associated macrophage protein 1</fullName>
    </recommendedName>
    <alternativeName>
        <fullName evidence="15">Solute carrier family 11 member 1</fullName>
    </alternativeName>
</protein>
<evidence type="ECO:0000256" key="15">
    <source>
        <dbReference type="ARBA" id="ARBA00032337"/>
    </source>
</evidence>
<dbReference type="GO" id="GO:0030670">
    <property type="term" value="C:phagocytic vesicle membrane"/>
    <property type="evidence" value="ECO:0007669"/>
    <property type="project" value="TreeGrafter"/>
</dbReference>
<evidence type="ECO:0000256" key="14">
    <source>
        <dbReference type="ARBA" id="ARBA00023228"/>
    </source>
</evidence>
<dbReference type="GO" id="GO:0005384">
    <property type="term" value="F:manganese ion transmembrane transporter activity"/>
    <property type="evidence" value="ECO:0007669"/>
    <property type="project" value="TreeGrafter"/>
</dbReference>
<keyword evidence="10" id="KW-0408">Iron</keyword>
<evidence type="ECO:0000256" key="9">
    <source>
        <dbReference type="ARBA" id="ARBA00022989"/>
    </source>
</evidence>
<accession>A0A4W3H0F2</accession>
<evidence type="ECO:0000256" key="2">
    <source>
        <dbReference type="ARBA" id="ARBA00004155"/>
    </source>
</evidence>
<dbReference type="InParanoid" id="A0A4W3H0F2"/>
<dbReference type="GO" id="GO:0005765">
    <property type="term" value="C:lysosomal membrane"/>
    <property type="evidence" value="ECO:0007669"/>
    <property type="project" value="UniProtKB-SubCell"/>
</dbReference>
<dbReference type="Ensembl" id="ENSCMIT00000008881.1">
    <property type="protein sequence ID" value="ENSCMIP00000008637.1"/>
    <property type="gene ID" value="ENSCMIG00000004609.1"/>
</dbReference>
<feature type="transmembrane region" description="Helical" evidence="20">
    <location>
        <begin position="367"/>
        <end position="388"/>
    </location>
</feature>
<dbReference type="PRINTS" id="PR00447">
    <property type="entry name" value="NATRESASSCMP"/>
</dbReference>
<evidence type="ECO:0000256" key="6">
    <source>
        <dbReference type="ARBA" id="ARBA00022496"/>
    </source>
</evidence>
<keyword evidence="6" id="KW-0410">Iron transport</keyword>
<proteinExistence type="inferred from homology"/>
<evidence type="ECO:0000256" key="19">
    <source>
        <dbReference type="ARBA" id="ARBA00048522"/>
    </source>
</evidence>
<dbReference type="PANTHER" id="PTHR11706:SF52">
    <property type="entry name" value="NATURAL RESISTANCE-ASSOCIATED MACROPHAGE PROTEIN 1"/>
    <property type="match status" value="1"/>
</dbReference>
<keyword evidence="9 20" id="KW-1133">Transmembrane helix</keyword>
<comment type="function">
    <text evidence="17">Macrophage-specific antiporter that fluxes metal ions in either direction against a proton gradient. Localized to late endosomal lysosomal membranes, delivers bivalent cations from the cytosol into these acidic compartments where they may directly affect antimicrobial activity. Involved in iron metabolism and host natural resistance to infection with intracellular parasites. Pathogen resistance involves sequestration of Fe(2+) and Mn(2+), cofactors of both prokaryotic and eukaryotic catalases and superoxide dismutases, not only to protect the macrophage against its own generation of reactive oxygen species, but to deny the cations to the pathogen for synthesis of its protective enzymes.</text>
</comment>
<evidence type="ECO:0000256" key="17">
    <source>
        <dbReference type="ARBA" id="ARBA00035618"/>
    </source>
</evidence>
<dbReference type="GO" id="GO:0051139">
    <property type="term" value="F:metal cation:proton antiporter activity"/>
    <property type="evidence" value="ECO:0007669"/>
    <property type="project" value="TreeGrafter"/>
</dbReference>
<comment type="catalytic activity">
    <reaction evidence="16">
        <text>Fe(2+)(in) + H(+)(out) = Fe(2+)(out) + H(+)(in)</text>
        <dbReference type="Rhea" id="RHEA:29439"/>
        <dbReference type="ChEBI" id="CHEBI:15378"/>
        <dbReference type="ChEBI" id="CHEBI:29033"/>
    </reaction>
</comment>
<reference evidence="21" key="4">
    <citation type="submission" date="2025-08" db="UniProtKB">
        <authorList>
            <consortium name="Ensembl"/>
        </authorList>
    </citation>
    <scope>IDENTIFICATION</scope>
</reference>
<comment type="similarity">
    <text evidence="3">Belongs to the NRAMP family.</text>
</comment>
<evidence type="ECO:0000256" key="1">
    <source>
        <dbReference type="ARBA" id="ARBA00004107"/>
    </source>
</evidence>
<dbReference type="GO" id="GO:0031902">
    <property type="term" value="C:late endosome membrane"/>
    <property type="evidence" value="ECO:0007669"/>
    <property type="project" value="UniProtKB-SubCell"/>
</dbReference>
<dbReference type="GO" id="GO:0005886">
    <property type="term" value="C:plasma membrane"/>
    <property type="evidence" value="ECO:0007669"/>
    <property type="project" value="TreeGrafter"/>
</dbReference>
<reference evidence="21" key="5">
    <citation type="submission" date="2025-09" db="UniProtKB">
        <authorList>
            <consortium name="Ensembl"/>
        </authorList>
    </citation>
    <scope>IDENTIFICATION</scope>
</reference>
<evidence type="ECO:0000256" key="11">
    <source>
        <dbReference type="ARBA" id="ARBA00023065"/>
    </source>
</evidence>
<keyword evidence="22" id="KW-1185">Reference proteome</keyword>
<evidence type="ECO:0000256" key="7">
    <source>
        <dbReference type="ARBA" id="ARBA00022692"/>
    </source>
</evidence>
<dbReference type="STRING" id="7868.ENSCMIP00000008637"/>
<keyword evidence="8" id="KW-0967">Endosome</keyword>
<evidence type="ECO:0000256" key="12">
    <source>
        <dbReference type="ARBA" id="ARBA00023136"/>
    </source>
</evidence>
<evidence type="ECO:0000256" key="8">
    <source>
        <dbReference type="ARBA" id="ARBA00022753"/>
    </source>
</evidence>
<reference evidence="22" key="3">
    <citation type="journal article" date="2014" name="Nature">
        <title>Elephant shark genome provides unique insights into gnathostome evolution.</title>
        <authorList>
            <consortium name="International Elephant Shark Genome Sequencing Consortium"/>
            <person name="Venkatesh B."/>
            <person name="Lee A.P."/>
            <person name="Ravi V."/>
            <person name="Maurya A.K."/>
            <person name="Lian M.M."/>
            <person name="Swann J.B."/>
            <person name="Ohta Y."/>
            <person name="Flajnik M.F."/>
            <person name="Sutoh Y."/>
            <person name="Kasahara M."/>
            <person name="Hoon S."/>
            <person name="Gangu V."/>
            <person name="Roy S.W."/>
            <person name="Irimia M."/>
            <person name="Korzh V."/>
            <person name="Kondrychyn I."/>
            <person name="Lim Z.W."/>
            <person name="Tay B.H."/>
            <person name="Tohari S."/>
            <person name="Kong K.W."/>
            <person name="Ho S."/>
            <person name="Lorente-Galdos B."/>
            <person name="Quilez J."/>
            <person name="Marques-Bonet T."/>
            <person name="Raney B.J."/>
            <person name="Ingham P.W."/>
            <person name="Tay A."/>
            <person name="Hillier L.W."/>
            <person name="Minx P."/>
            <person name="Boehm T."/>
            <person name="Wilson R.K."/>
            <person name="Brenner S."/>
            <person name="Warren W.C."/>
        </authorList>
    </citation>
    <scope>NUCLEOTIDE SEQUENCE [LARGE SCALE GENOMIC DNA]</scope>
</reference>
<sequence length="529" mass="59265">RLSARLGVVTGLHLAEVCYLYYSKVPRLLLWMLMEIAIIGSDMQEVIGTAIAINLLSNQWVPLWGGVLITIGDTLGFLFLDKYGLRKLEAFFGFLIAIMAVTFGYEYVMVRPNQVQVVKGLFYPYCAGCGQYELLQAVGIVGAVIMPHNIYLHSALVKSRAVDRSRQEEVKEANMYYLIECTIALFVSLLINIFVIAIFGSAFYQKTNKDVVSDTGCQIAGPRQTNTFSHTHSLTHTLTHTLSYTYSHTHSLTHSHTHTLIYILSHTHTLSHTLSLTHSLSHTLSLWQGFLKLTWSRFRRVTVTRLFAIVPTVIVAAVKDVSDLSAMNDILNVLQSILLPFALVPILTFTSMPTLMREFTNGRLGKALGLLISLLVFGVNVYLIVVYVEDLKQVYLYALAAIISAVYLLFLAYLVRTRPLTPRTPTPRTLIHPGLAHPHVSHRGHSHTHTHAAHSHLAHPHHVARAHTHLSHTHASHTHPSYPHASHAHLLHTHTHASHAHTSYAHTCWLLSLSPDHHCRCGKVWFSLV</sequence>
<dbReference type="Proteomes" id="UP000314986">
    <property type="component" value="Unassembled WGS sequence"/>
</dbReference>
<feature type="transmembrane region" description="Helical" evidence="20">
    <location>
        <begin position="301"/>
        <end position="318"/>
    </location>
</feature>
<dbReference type="AlphaFoldDB" id="A0A4W3H0F2"/>
<reference evidence="22" key="1">
    <citation type="journal article" date="2006" name="Science">
        <title>Ancient noncoding elements conserved in the human genome.</title>
        <authorList>
            <person name="Venkatesh B."/>
            <person name="Kirkness E.F."/>
            <person name="Loh Y.H."/>
            <person name="Halpern A.L."/>
            <person name="Lee A.P."/>
            <person name="Johnson J."/>
            <person name="Dandona N."/>
            <person name="Viswanathan L.D."/>
            <person name="Tay A."/>
            <person name="Venter J.C."/>
            <person name="Strausberg R.L."/>
            <person name="Brenner S."/>
        </authorList>
    </citation>
    <scope>NUCLEOTIDE SEQUENCE [LARGE SCALE GENOMIC DNA]</scope>
</reference>
<keyword evidence="11" id="KW-0406">Ion transport</keyword>
<feature type="transmembrane region" description="Helical" evidence="20">
    <location>
        <begin position="61"/>
        <end position="80"/>
    </location>
</feature>
<evidence type="ECO:0000256" key="13">
    <source>
        <dbReference type="ARBA" id="ARBA00023180"/>
    </source>
</evidence>
<feature type="transmembrane region" description="Helical" evidence="20">
    <location>
        <begin position="92"/>
        <end position="110"/>
    </location>
</feature>
<keyword evidence="5" id="KW-0813">Transport</keyword>
<comment type="catalytic activity">
    <reaction evidence="19">
        <text>Mn(2+)(in) + H(+)(out) = Mn(2+)(out) + H(+)(in)</text>
        <dbReference type="Rhea" id="RHEA:73063"/>
        <dbReference type="ChEBI" id="CHEBI:15378"/>
        <dbReference type="ChEBI" id="CHEBI:29035"/>
    </reaction>
</comment>
<dbReference type="Pfam" id="PF01566">
    <property type="entry name" value="Nramp"/>
    <property type="match status" value="1"/>
</dbReference>
<feature type="transmembrane region" description="Helical" evidence="20">
    <location>
        <begin position="394"/>
        <end position="415"/>
    </location>
</feature>
<dbReference type="NCBIfam" id="TIGR01197">
    <property type="entry name" value="nramp"/>
    <property type="match status" value="1"/>
</dbReference>
<dbReference type="GO" id="GO:0015086">
    <property type="term" value="F:cadmium ion transmembrane transporter activity"/>
    <property type="evidence" value="ECO:0007669"/>
    <property type="project" value="TreeGrafter"/>
</dbReference>
<evidence type="ECO:0000256" key="5">
    <source>
        <dbReference type="ARBA" id="ARBA00022448"/>
    </source>
</evidence>
<evidence type="ECO:0000256" key="10">
    <source>
        <dbReference type="ARBA" id="ARBA00023004"/>
    </source>
</evidence>
<keyword evidence="7 20" id="KW-0812">Transmembrane</keyword>